<name>A0AAV4NSN8_CAEEX</name>
<dbReference type="EMBL" id="BPLR01021223">
    <property type="protein sequence ID" value="GIX87300.1"/>
    <property type="molecule type" value="Genomic_DNA"/>
</dbReference>
<reference evidence="1 2" key="1">
    <citation type="submission" date="2021-06" db="EMBL/GenBank/DDBJ databases">
        <title>Caerostris extrusa draft genome.</title>
        <authorList>
            <person name="Kono N."/>
            <person name="Arakawa K."/>
        </authorList>
    </citation>
    <scope>NUCLEOTIDE SEQUENCE [LARGE SCALE GENOMIC DNA]</scope>
</reference>
<organism evidence="1 2">
    <name type="scientific">Caerostris extrusa</name>
    <name type="common">Bark spider</name>
    <name type="synonym">Caerostris bankana</name>
    <dbReference type="NCBI Taxonomy" id="172846"/>
    <lineage>
        <taxon>Eukaryota</taxon>
        <taxon>Metazoa</taxon>
        <taxon>Ecdysozoa</taxon>
        <taxon>Arthropoda</taxon>
        <taxon>Chelicerata</taxon>
        <taxon>Arachnida</taxon>
        <taxon>Araneae</taxon>
        <taxon>Araneomorphae</taxon>
        <taxon>Entelegynae</taxon>
        <taxon>Araneoidea</taxon>
        <taxon>Araneidae</taxon>
        <taxon>Caerostris</taxon>
    </lineage>
</organism>
<evidence type="ECO:0000313" key="1">
    <source>
        <dbReference type="EMBL" id="GIX87300.1"/>
    </source>
</evidence>
<comment type="caution">
    <text evidence="1">The sequence shown here is derived from an EMBL/GenBank/DDBJ whole genome shotgun (WGS) entry which is preliminary data.</text>
</comment>
<gene>
    <name evidence="1" type="ORF">CEXT_183301</name>
</gene>
<proteinExistence type="predicted"/>
<dbReference type="Proteomes" id="UP001054945">
    <property type="component" value="Unassembled WGS sequence"/>
</dbReference>
<evidence type="ECO:0000313" key="2">
    <source>
        <dbReference type="Proteomes" id="UP001054945"/>
    </source>
</evidence>
<sequence>MQPNLMPHTKIQTVINVLQPALNNDGSYVVLNQINNIDPQPVISVGNVTHINQVPSSNTTEHETSLQMVPILQTVNLSQMQRDTILQSLNISLSNGQIASIQLDGNSSTSQISDEKPQCNQLKIIEKNNPNSMNTNQFNPIQLPSKEISENADSNESSGVFSTKSYNSLNSRLNSPLTISSGCITPVTTTATSFDFPFIE</sequence>
<keyword evidence="2" id="KW-1185">Reference proteome</keyword>
<dbReference type="AlphaFoldDB" id="A0AAV4NSN8"/>
<protein>
    <submittedName>
        <fullName evidence="1">Uncharacterized protein</fullName>
    </submittedName>
</protein>
<accession>A0AAV4NSN8</accession>